<evidence type="ECO:0000313" key="2">
    <source>
        <dbReference type="Proteomes" id="UP001217417"/>
    </source>
</evidence>
<keyword evidence="2" id="KW-1185">Reference proteome</keyword>
<name>A0AAD7VVT1_9ASCO</name>
<dbReference type="EMBL" id="JARPMG010000002">
    <property type="protein sequence ID" value="KAJ8103361.1"/>
    <property type="molecule type" value="Genomic_DNA"/>
</dbReference>
<organism evidence="1 2">
    <name type="scientific">Lipomyces tetrasporus</name>
    <dbReference type="NCBI Taxonomy" id="54092"/>
    <lineage>
        <taxon>Eukaryota</taxon>
        <taxon>Fungi</taxon>
        <taxon>Dikarya</taxon>
        <taxon>Ascomycota</taxon>
        <taxon>Saccharomycotina</taxon>
        <taxon>Lipomycetes</taxon>
        <taxon>Lipomycetales</taxon>
        <taxon>Lipomycetaceae</taxon>
        <taxon>Lipomyces</taxon>
    </lineage>
</organism>
<protein>
    <submittedName>
        <fullName evidence="1">Uncharacterized protein</fullName>
    </submittedName>
</protein>
<proteinExistence type="predicted"/>
<dbReference type="GeneID" id="80886555"/>
<accession>A0AAD7VVT1</accession>
<comment type="caution">
    <text evidence="1">The sequence shown here is derived from an EMBL/GenBank/DDBJ whole genome shotgun (WGS) entry which is preliminary data.</text>
</comment>
<dbReference type="Proteomes" id="UP001217417">
    <property type="component" value="Unassembled WGS sequence"/>
</dbReference>
<dbReference type="RefSeq" id="XP_056046811.1">
    <property type="nucleotide sequence ID" value="XM_056191389.1"/>
</dbReference>
<sequence>MAISSCRPYRVQPYEKWLGKNKTFLLVRKCSDKVRNTCNLPAVVGTRGDNGMTRHQEARSILSHCPWRVRFKKQLDNLWVITELIDEHQGHQLEEINPYAYAKTDALNKEAKQAVLALVRDSSATHTQIADMVNVTHGTHLLTRDVYNRTYNHKEETETSSAGT</sequence>
<dbReference type="AlphaFoldDB" id="A0AAD7VVT1"/>
<evidence type="ECO:0000313" key="1">
    <source>
        <dbReference type="EMBL" id="KAJ8103361.1"/>
    </source>
</evidence>
<gene>
    <name evidence="1" type="ORF">POJ06DRAFT_67784</name>
</gene>
<reference evidence="1" key="1">
    <citation type="submission" date="2023-03" db="EMBL/GenBank/DDBJ databases">
        <title>Near-Complete genome sequence of Lipomyces tetrasporous NRRL Y-64009, an oleaginous yeast capable of growing on lignocellulosic hydrolysates.</title>
        <authorList>
            <consortium name="Lawrence Berkeley National Laboratory"/>
            <person name="Jagtap S.S."/>
            <person name="Liu J.-J."/>
            <person name="Walukiewicz H.E."/>
            <person name="Pangilinan J."/>
            <person name="Lipzen A."/>
            <person name="Ahrendt S."/>
            <person name="Koriabine M."/>
            <person name="Cobaugh K."/>
            <person name="Salamov A."/>
            <person name="Yoshinaga Y."/>
            <person name="Ng V."/>
            <person name="Daum C."/>
            <person name="Grigoriev I.V."/>
            <person name="Slininger P.J."/>
            <person name="Dien B.S."/>
            <person name="Jin Y.-S."/>
            <person name="Rao C.V."/>
        </authorList>
    </citation>
    <scope>NUCLEOTIDE SEQUENCE</scope>
    <source>
        <strain evidence="1">NRRL Y-64009</strain>
    </source>
</reference>